<dbReference type="AlphaFoldDB" id="A0A543NFU8"/>
<sequence length="237" mass="25592">MWEMQSEVLASFAAAGGAWAAALVSIVSAIFTGVQAKAVRKQTGHQERAADAANEQTKLQRQIARDAAQPYVWVDVRADEAQGSAFNLLLGNSGPTFAHNIRATIDPPLPSDNSSSAKGEAAQRRLREGIKSLGPGHRLVWFIGIGRKIVEEDVPQLHTITIEAEGPYGPVGPLTYDLDLADFRETRDAPEGNLHYVRKAIEKIEEKLPSPKKPLRVVLNDQGGEQGPPKSRGDGSS</sequence>
<feature type="region of interest" description="Disordered" evidence="1">
    <location>
        <begin position="211"/>
        <end position="237"/>
    </location>
</feature>
<dbReference type="Proteomes" id="UP000317422">
    <property type="component" value="Unassembled WGS sequence"/>
</dbReference>
<reference evidence="2 3" key="1">
    <citation type="submission" date="2019-06" db="EMBL/GenBank/DDBJ databases">
        <title>Sequencing the genomes of 1000 actinobacteria strains.</title>
        <authorList>
            <person name="Klenk H.-P."/>
        </authorList>
    </citation>
    <scope>NUCLEOTIDE SEQUENCE [LARGE SCALE GENOMIC DNA]</scope>
    <source>
        <strain evidence="2 3">DSM 45015</strain>
    </source>
</reference>
<evidence type="ECO:0000313" key="2">
    <source>
        <dbReference type="EMBL" id="TQN30722.1"/>
    </source>
</evidence>
<comment type="caution">
    <text evidence="2">The sequence shown here is derived from an EMBL/GenBank/DDBJ whole genome shotgun (WGS) entry which is preliminary data.</text>
</comment>
<organism evidence="2 3">
    <name type="scientific">Haloactinospora alba</name>
    <dbReference type="NCBI Taxonomy" id="405555"/>
    <lineage>
        <taxon>Bacteria</taxon>
        <taxon>Bacillati</taxon>
        <taxon>Actinomycetota</taxon>
        <taxon>Actinomycetes</taxon>
        <taxon>Streptosporangiales</taxon>
        <taxon>Nocardiopsidaceae</taxon>
        <taxon>Haloactinospora</taxon>
    </lineage>
</organism>
<gene>
    <name evidence="2" type="ORF">FHX37_0604</name>
</gene>
<dbReference type="OrthoDB" id="4191917at2"/>
<dbReference type="EMBL" id="VFQC01000001">
    <property type="protein sequence ID" value="TQN30722.1"/>
    <property type="molecule type" value="Genomic_DNA"/>
</dbReference>
<evidence type="ECO:0000256" key="1">
    <source>
        <dbReference type="SAM" id="MobiDB-lite"/>
    </source>
</evidence>
<name>A0A543NFU8_9ACTN</name>
<accession>A0A543NFU8</accession>
<keyword evidence="3" id="KW-1185">Reference proteome</keyword>
<evidence type="ECO:0000313" key="3">
    <source>
        <dbReference type="Proteomes" id="UP000317422"/>
    </source>
</evidence>
<protein>
    <submittedName>
        <fullName evidence="2">Uncharacterized protein</fullName>
    </submittedName>
</protein>
<proteinExistence type="predicted"/>
<dbReference type="RefSeq" id="WP_141921940.1">
    <property type="nucleotide sequence ID" value="NZ_VFQC01000001.1"/>
</dbReference>